<keyword evidence="2" id="KW-1185">Reference proteome</keyword>
<organism evidence="1 2">
    <name type="scientific">Rathayibacter caricis DSM 15933</name>
    <dbReference type="NCBI Taxonomy" id="1328867"/>
    <lineage>
        <taxon>Bacteria</taxon>
        <taxon>Bacillati</taxon>
        <taxon>Actinomycetota</taxon>
        <taxon>Actinomycetes</taxon>
        <taxon>Micrococcales</taxon>
        <taxon>Microbacteriaceae</taxon>
        <taxon>Rathayibacter</taxon>
    </lineage>
</organism>
<name>A0A2T4UQQ4_9MICO</name>
<comment type="caution">
    <text evidence="1">The sequence shown here is derived from an EMBL/GenBank/DDBJ whole genome shotgun (WGS) entry which is preliminary data.</text>
</comment>
<evidence type="ECO:0000313" key="1">
    <source>
        <dbReference type="EMBL" id="PTL71862.1"/>
    </source>
</evidence>
<reference evidence="1 2" key="1">
    <citation type="submission" date="2018-03" db="EMBL/GenBank/DDBJ databases">
        <title>Bacteriophage NCPPB3778 and a type I-E CRISPR drive the evolution of the US Biological Select Agent, Rathayibacter toxicus.</title>
        <authorList>
            <person name="Davis E.W.II."/>
            <person name="Tabima J.F."/>
            <person name="Weisberg A.J."/>
            <person name="Dantas Lopes L."/>
            <person name="Wiseman M.S."/>
            <person name="Wiseman M.S."/>
            <person name="Pupko T."/>
            <person name="Belcher M.S."/>
            <person name="Sechler A.J."/>
            <person name="Tancos M.A."/>
            <person name="Schroeder B.K."/>
            <person name="Murray T.D."/>
            <person name="Luster D.G."/>
            <person name="Schneider W.L."/>
            <person name="Rogers E."/>
            <person name="Andreote F.D."/>
            <person name="Grunwald N.J."/>
            <person name="Putnam M.L."/>
            <person name="Chang J.H."/>
        </authorList>
    </citation>
    <scope>NUCLEOTIDE SEQUENCE [LARGE SCALE GENOMIC DNA]</scope>
    <source>
        <strain evidence="1 2">DSM 15933</strain>
    </source>
</reference>
<dbReference type="AlphaFoldDB" id="A0A2T4UQQ4"/>
<evidence type="ECO:0000313" key="2">
    <source>
        <dbReference type="Proteomes" id="UP000241085"/>
    </source>
</evidence>
<accession>A0A2T4UQQ4</accession>
<proteinExistence type="predicted"/>
<gene>
    <name evidence="1" type="ORF">C1I63_02725</name>
</gene>
<dbReference type="Proteomes" id="UP000241085">
    <property type="component" value="Unassembled WGS sequence"/>
</dbReference>
<protein>
    <submittedName>
        <fullName evidence="1">Uncharacterized protein</fullName>
    </submittedName>
</protein>
<dbReference type="EMBL" id="PZPL01000001">
    <property type="protein sequence ID" value="PTL71862.1"/>
    <property type="molecule type" value="Genomic_DNA"/>
</dbReference>
<sequence length="143" mass="14703">MRYLIPPPLSPPVIDRQVPVQRSLEWLSSTRSGVVPGVKSGTITGAVVGVAVGVGVALGEAVGVLLTGGVVGVGVGVAGGVSLPSSNASMIRLAPVALVFFFPVYETFTVCTASGRPVLVNTGTWYLVVEEYRSTVSRSFPST</sequence>